<accession>A0A1I4BUC7</accession>
<evidence type="ECO:0000256" key="5">
    <source>
        <dbReference type="ARBA" id="ARBA00022741"/>
    </source>
</evidence>
<evidence type="ECO:0000256" key="1">
    <source>
        <dbReference type="ARBA" id="ARBA00010443"/>
    </source>
</evidence>
<dbReference type="HAMAP" id="MF_00624">
    <property type="entry name" value="GlgC"/>
    <property type="match status" value="1"/>
</dbReference>
<dbReference type="InterPro" id="IPR056818">
    <property type="entry name" value="GlmU/GlgC-like_hexapep"/>
</dbReference>
<dbReference type="Pfam" id="PF00483">
    <property type="entry name" value="NTP_transferase"/>
    <property type="match status" value="1"/>
</dbReference>
<feature type="binding site" evidence="9">
    <location>
        <position position="201"/>
    </location>
    <ligand>
        <name>alpha-D-glucose 1-phosphate</name>
        <dbReference type="ChEBI" id="CHEBI:58601"/>
    </ligand>
</feature>
<evidence type="ECO:0000259" key="11">
    <source>
        <dbReference type="Pfam" id="PF24894"/>
    </source>
</evidence>
<dbReference type="STRING" id="52441.SAMN05216302_101371"/>
<evidence type="ECO:0000313" key="13">
    <source>
        <dbReference type="Proteomes" id="UP000199533"/>
    </source>
</evidence>
<dbReference type="Pfam" id="PF24894">
    <property type="entry name" value="Hexapep_GlmU"/>
    <property type="match status" value="1"/>
</dbReference>
<dbReference type="CDD" id="cd04651">
    <property type="entry name" value="LbH_G1P_AT_C"/>
    <property type="match status" value="1"/>
</dbReference>
<dbReference type="CDD" id="cd02508">
    <property type="entry name" value="ADP_Glucose_PP"/>
    <property type="match status" value="1"/>
</dbReference>
<evidence type="ECO:0000256" key="4">
    <source>
        <dbReference type="ARBA" id="ARBA00022695"/>
    </source>
</evidence>
<keyword evidence="3 9" id="KW-0808">Transferase</keyword>
<keyword evidence="6 9" id="KW-0067">ATP-binding</keyword>
<feature type="binding site" evidence="9">
    <location>
        <begin position="183"/>
        <end position="184"/>
    </location>
    <ligand>
        <name>alpha-D-glucose 1-phosphate</name>
        <dbReference type="ChEBI" id="CHEBI:58601"/>
    </ligand>
</feature>
<dbReference type="UniPathway" id="UPA00164"/>
<dbReference type="PROSITE" id="PS00809">
    <property type="entry name" value="ADP_GLC_PYROPHOSPH_2"/>
    <property type="match status" value="1"/>
</dbReference>
<organism evidence="12 13">
    <name type="scientific">Nitrosomonas aestuarii</name>
    <dbReference type="NCBI Taxonomy" id="52441"/>
    <lineage>
        <taxon>Bacteria</taxon>
        <taxon>Pseudomonadati</taxon>
        <taxon>Pseudomonadota</taxon>
        <taxon>Betaproteobacteria</taxon>
        <taxon>Nitrosomonadales</taxon>
        <taxon>Nitrosomonadaceae</taxon>
        <taxon>Nitrosomonas</taxon>
    </lineage>
</organism>
<evidence type="ECO:0000256" key="6">
    <source>
        <dbReference type="ARBA" id="ARBA00022840"/>
    </source>
</evidence>
<comment type="subunit">
    <text evidence="9">Homotetramer.</text>
</comment>
<feature type="site" description="Could play a key role in the communication between the regulatory and the substrate sites" evidence="9">
    <location>
        <position position="64"/>
    </location>
</feature>
<comment type="catalytic activity">
    <reaction evidence="9">
        <text>alpha-D-glucose 1-phosphate + ATP + H(+) = ADP-alpha-D-glucose + diphosphate</text>
        <dbReference type="Rhea" id="RHEA:12120"/>
        <dbReference type="ChEBI" id="CHEBI:15378"/>
        <dbReference type="ChEBI" id="CHEBI:30616"/>
        <dbReference type="ChEBI" id="CHEBI:33019"/>
        <dbReference type="ChEBI" id="CHEBI:57498"/>
        <dbReference type="ChEBI" id="CHEBI:58601"/>
        <dbReference type="EC" id="2.7.7.27"/>
    </reaction>
</comment>
<dbReference type="InterPro" id="IPR023049">
    <property type="entry name" value="GlgC_bac"/>
</dbReference>
<dbReference type="InterPro" id="IPR005835">
    <property type="entry name" value="NTP_transferase_dom"/>
</dbReference>
<dbReference type="AlphaFoldDB" id="A0A1I4BUC7"/>
<evidence type="ECO:0000313" key="12">
    <source>
        <dbReference type="EMBL" id="SFK72352.1"/>
    </source>
</evidence>
<dbReference type="SUPFAM" id="SSF51161">
    <property type="entry name" value="Trimeric LpxA-like enzymes"/>
    <property type="match status" value="1"/>
</dbReference>
<dbReference type="InterPro" id="IPR011831">
    <property type="entry name" value="ADP-Glc_PPase"/>
</dbReference>
<dbReference type="SUPFAM" id="SSF53448">
    <property type="entry name" value="Nucleotide-diphospho-sugar transferases"/>
    <property type="match status" value="1"/>
</dbReference>
<reference evidence="13" key="1">
    <citation type="submission" date="2016-10" db="EMBL/GenBank/DDBJ databases">
        <authorList>
            <person name="Varghese N."/>
            <person name="Submissions S."/>
        </authorList>
    </citation>
    <scope>NUCLEOTIDE SEQUENCE [LARGE SCALE GENOMIC DNA]</scope>
    <source>
        <strain evidence="13">Nm69</strain>
    </source>
</reference>
<feature type="domain" description="Glucose-1-phosphate adenylyltransferase/Bifunctional protein GlmU-like C-terminal hexapeptide" evidence="11">
    <location>
        <begin position="310"/>
        <end position="401"/>
    </location>
</feature>
<dbReference type="Proteomes" id="UP000199533">
    <property type="component" value="Unassembled WGS sequence"/>
</dbReference>
<dbReference type="PANTHER" id="PTHR43523:SF2">
    <property type="entry name" value="GLUCOSE-1-PHOSPHATE ADENYLYLTRANSFERASE"/>
    <property type="match status" value="1"/>
</dbReference>
<keyword evidence="5 9" id="KW-0547">Nucleotide-binding</keyword>
<keyword evidence="13" id="KW-1185">Reference proteome</keyword>
<feature type="domain" description="Nucleotidyl transferase" evidence="10">
    <location>
        <begin position="12"/>
        <end position="280"/>
    </location>
</feature>
<dbReference type="Gene3D" id="2.160.10.10">
    <property type="entry name" value="Hexapeptide repeat proteins"/>
    <property type="match status" value="1"/>
</dbReference>
<keyword evidence="2 9" id="KW-0321">Glycogen metabolism</keyword>
<evidence type="ECO:0000256" key="2">
    <source>
        <dbReference type="ARBA" id="ARBA00022600"/>
    </source>
</evidence>
<name>A0A1I4BUC7_9PROT</name>
<dbReference type="GO" id="GO:0008878">
    <property type="term" value="F:glucose-1-phosphate adenylyltransferase activity"/>
    <property type="evidence" value="ECO:0007669"/>
    <property type="project" value="UniProtKB-UniRule"/>
</dbReference>
<gene>
    <name evidence="9" type="primary">glgC</name>
    <name evidence="12" type="ORF">SAMN05216302_101371</name>
</gene>
<dbReference type="Gene3D" id="3.90.550.10">
    <property type="entry name" value="Spore Coat Polysaccharide Biosynthesis Protein SpsA, Chain A"/>
    <property type="match status" value="1"/>
</dbReference>
<comment type="similarity">
    <text evidence="1 9">Belongs to the bacterial/plant glucose-1-phosphate adenylyltransferase family.</text>
</comment>
<sequence>MQEKRYTPRILAFVMAGGEGSRLKPLTAERCKPGVPFGGRYRIVDFVLSNLVNSEIRAIYLLVQYKSQSLIEHIRKAWGISAMLPGHFVTVAPPQMQADKSWFTGTADAVYQNLNLLKEHKPDIVVVFGADHIYRMDIRQMVRFHIQEGADVSVAALPVPIERSSDFGIIEADNDGRITAFQEKPEHPKAMPADPNRAFASMGNYLFNADVLIEALEVSHQRGETDFGRHVLPMLLKSNHRLLAYNFATNAIPGIKTYEEMGYWRDVGTLDAYFEANQDVLGMQPHFDAFNPQWPIFSSNYQGPVARIINGQIDNSLLGAATVIDQANVRNCIIRRETIVEPGADLEDCIIMDYVRICRGARLRRVIVDRHNIIEADARIGYDPEEDRRRYHVTPTGLVVVPLGEVSYFARDSRGRGPGYNE</sequence>
<evidence type="ECO:0000256" key="9">
    <source>
        <dbReference type="HAMAP-Rule" id="MF_00624"/>
    </source>
</evidence>
<dbReference type="OrthoDB" id="9801810at2"/>
<evidence type="ECO:0000256" key="7">
    <source>
        <dbReference type="ARBA" id="ARBA00023056"/>
    </source>
</evidence>
<comment type="function">
    <text evidence="9">Involved in the biosynthesis of ADP-glucose, a building block required for the elongation reactions to produce glycogen. Catalyzes the reaction between ATP and alpha-D-glucose 1-phosphate (G1P) to produce pyrophosphate and ADP-Glc.</text>
</comment>
<dbReference type="EMBL" id="FOSP01000013">
    <property type="protein sequence ID" value="SFK72352.1"/>
    <property type="molecule type" value="Genomic_DNA"/>
</dbReference>
<comment type="caution">
    <text evidence="9">Lacks conserved residue(s) required for the propagation of feature annotation.</text>
</comment>
<evidence type="ECO:0000256" key="3">
    <source>
        <dbReference type="ARBA" id="ARBA00022679"/>
    </source>
</evidence>
<dbReference type="EC" id="2.7.7.27" evidence="9"/>
<protein>
    <recommendedName>
        <fullName evidence="9">Glucose-1-phosphate adenylyltransferase</fullName>
        <ecNumber evidence="9">2.7.7.27</ecNumber>
    </recommendedName>
    <alternativeName>
        <fullName evidence="9">ADP-glucose pyrophosphorylase</fullName>
        <shortName evidence="9">ADPGlc PPase</shortName>
    </alternativeName>
    <alternativeName>
        <fullName evidence="9">ADP-glucose synthase</fullName>
    </alternativeName>
</protein>
<dbReference type="GO" id="GO:0005978">
    <property type="term" value="P:glycogen biosynthetic process"/>
    <property type="evidence" value="ECO:0007669"/>
    <property type="project" value="UniProtKB-UniRule"/>
</dbReference>
<feature type="site" description="Could play a key role in the communication between the regulatory and the substrate sites" evidence="9">
    <location>
        <position position="102"/>
    </location>
</feature>
<feature type="binding site" evidence="9">
    <location>
        <position position="168"/>
    </location>
    <ligand>
        <name>alpha-D-glucose 1-phosphate</name>
        <dbReference type="ChEBI" id="CHEBI:58601"/>
    </ligand>
</feature>
<dbReference type="GO" id="GO:0005524">
    <property type="term" value="F:ATP binding"/>
    <property type="evidence" value="ECO:0007669"/>
    <property type="project" value="UniProtKB-KW"/>
</dbReference>
<dbReference type="PANTHER" id="PTHR43523">
    <property type="entry name" value="GLUCOSE-1-PHOSPHATE ADENYLYLTRANSFERASE-RELATED"/>
    <property type="match status" value="1"/>
</dbReference>
<dbReference type="InterPro" id="IPR005836">
    <property type="entry name" value="ADP_Glu_pyroP_CS"/>
</dbReference>
<proteinExistence type="inferred from homology"/>
<dbReference type="InterPro" id="IPR011004">
    <property type="entry name" value="Trimer_LpxA-like_sf"/>
</dbReference>
<dbReference type="InterPro" id="IPR029044">
    <property type="entry name" value="Nucleotide-diphossugar_trans"/>
</dbReference>
<keyword evidence="7 9" id="KW-0320">Glycogen biosynthesis</keyword>
<comment type="pathway">
    <text evidence="9">Glycan biosynthesis; glycogen biosynthesis.</text>
</comment>
<keyword evidence="8 9" id="KW-0119">Carbohydrate metabolism</keyword>
<dbReference type="NCBIfam" id="NF002023">
    <property type="entry name" value="PRK00844.1"/>
    <property type="match status" value="1"/>
</dbReference>
<dbReference type="RefSeq" id="WP_090699601.1">
    <property type="nucleotide sequence ID" value="NZ_FOSP01000013.1"/>
</dbReference>
<keyword evidence="4 9" id="KW-0548">Nucleotidyltransferase</keyword>
<evidence type="ECO:0000256" key="8">
    <source>
        <dbReference type="ARBA" id="ARBA00023277"/>
    </source>
</evidence>
<evidence type="ECO:0000259" key="10">
    <source>
        <dbReference type="Pfam" id="PF00483"/>
    </source>
</evidence>